<comment type="similarity">
    <text evidence="2 9">Belongs to the protein disulfide isomerase family.</text>
</comment>
<accession>A0A9P9FMT5</accession>
<dbReference type="PROSITE" id="PS00194">
    <property type="entry name" value="THIOREDOXIN_1"/>
    <property type="match status" value="2"/>
</dbReference>
<proteinExistence type="inferred from homology"/>
<dbReference type="GO" id="GO:0006457">
    <property type="term" value="P:protein folding"/>
    <property type="evidence" value="ECO:0007669"/>
    <property type="project" value="TreeGrafter"/>
</dbReference>
<dbReference type="Proteomes" id="UP000738349">
    <property type="component" value="Unassembled WGS sequence"/>
</dbReference>
<dbReference type="FunFam" id="3.40.30.10:FF:000032">
    <property type="entry name" value="Protein disulfide-isomerase A6 homolog"/>
    <property type="match status" value="1"/>
</dbReference>
<dbReference type="Gene3D" id="1.20.1150.12">
    <property type="entry name" value="Endoplasmic reticulum resident protein 29, C-terminal domain"/>
    <property type="match status" value="1"/>
</dbReference>
<evidence type="ECO:0000256" key="10">
    <source>
        <dbReference type="SAM" id="SignalP"/>
    </source>
</evidence>
<keyword evidence="7" id="KW-0413">Isomerase</keyword>
<dbReference type="GO" id="GO:0003756">
    <property type="term" value="F:protein disulfide isomerase activity"/>
    <property type="evidence" value="ECO:0007669"/>
    <property type="project" value="UniProtKB-EC"/>
</dbReference>
<keyword evidence="6" id="KW-1015">Disulfide bond</keyword>
<evidence type="ECO:0000256" key="5">
    <source>
        <dbReference type="ARBA" id="ARBA00022737"/>
    </source>
</evidence>
<evidence type="ECO:0000256" key="3">
    <source>
        <dbReference type="ARBA" id="ARBA00012723"/>
    </source>
</evidence>
<dbReference type="InterPro" id="IPR036356">
    <property type="entry name" value="ERp29_C_sf"/>
</dbReference>
<keyword evidence="13" id="KW-1185">Reference proteome</keyword>
<keyword evidence="8" id="KW-0676">Redox-active center</keyword>
<dbReference type="SUPFAM" id="SSF52833">
    <property type="entry name" value="Thioredoxin-like"/>
    <property type="match status" value="2"/>
</dbReference>
<sequence>MVLIKSFLLAALAASATAKSSVIELLPNNFDKIVLGSGTPTLVEFFAPWCGHCKTLAPVYEDLASSLEFAKDKVQIAKVDADAHRDLGKRFGVQGFPTLKWFDGKSNKPQDYKSGRDLDSLTDFIAEKTGVKPKKKQELPSDVVMLNEAAFNEAVGGDKHALIAFTAPWCGHCKTLAPTWEQLATDFASDENVLIAKVDADATQNKAWAKSQGVSGYPTIKYYPAGSKEAVDYKGGRHEREFVQFINEKAGTHRVLGGGLDTVVGTIEVLDTLVAKYVNGAELATVTTEVQNAAKALKDATEIKYAEYYVRILDKIKRIEGYVAKELARLEGILEKGGLAASKRDQIQTKTNVLRKFVKKAEDVKDEL</sequence>
<evidence type="ECO:0000313" key="12">
    <source>
        <dbReference type="EMBL" id="KAH7166109.1"/>
    </source>
</evidence>
<evidence type="ECO:0000256" key="6">
    <source>
        <dbReference type="ARBA" id="ARBA00023157"/>
    </source>
</evidence>
<dbReference type="InterPro" id="IPR013766">
    <property type="entry name" value="Thioredoxin_domain"/>
</dbReference>
<comment type="caution">
    <text evidence="12">The sequence shown here is derived from an EMBL/GenBank/DDBJ whole genome shotgun (WGS) entry which is preliminary data.</text>
</comment>
<evidence type="ECO:0000256" key="9">
    <source>
        <dbReference type="RuleBase" id="RU004208"/>
    </source>
</evidence>
<dbReference type="Pfam" id="PF07749">
    <property type="entry name" value="ERp29"/>
    <property type="match status" value="1"/>
</dbReference>
<dbReference type="PANTHER" id="PTHR45672">
    <property type="entry name" value="PROTEIN DISULFIDE-ISOMERASE C17H9.14C-RELATED"/>
    <property type="match status" value="1"/>
</dbReference>
<evidence type="ECO:0000313" key="13">
    <source>
        <dbReference type="Proteomes" id="UP000738349"/>
    </source>
</evidence>
<dbReference type="InterPro" id="IPR011679">
    <property type="entry name" value="ERp29_C"/>
</dbReference>
<dbReference type="GO" id="GO:0005783">
    <property type="term" value="C:endoplasmic reticulum"/>
    <property type="evidence" value="ECO:0007669"/>
    <property type="project" value="InterPro"/>
</dbReference>
<dbReference type="PRINTS" id="PR00421">
    <property type="entry name" value="THIOREDOXIN"/>
</dbReference>
<keyword evidence="4 10" id="KW-0732">Signal</keyword>
<dbReference type="EMBL" id="JAGMUV010000003">
    <property type="protein sequence ID" value="KAH7166109.1"/>
    <property type="molecule type" value="Genomic_DNA"/>
</dbReference>
<dbReference type="PROSITE" id="PS51352">
    <property type="entry name" value="THIOREDOXIN_2"/>
    <property type="match status" value="2"/>
</dbReference>
<dbReference type="Gene3D" id="3.40.30.10">
    <property type="entry name" value="Glutaredoxin"/>
    <property type="match status" value="2"/>
</dbReference>
<dbReference type="OrthoDB" id="10264505at2759"/>
<feature type="domain" description="Thioredoxin" evidence="11">
    <location>
        <begin position="133"/>
        <end position="251"/>
    </location>
</feature>
<evidence type="ECO:0000256" key="7">
    <source>
        <dbReference type="ARBA" id="ARBA00023235"/>
    </source>
</evidence>
<dbReference type="CDD" id="cd00238">
    <property type="entry name" value="ERp29c"/>
    <property type="match status" value="1"/>
</dbReference>
<evidence type="ECO:0000256" key="2">
    <source>
        <dbReference type="ARBA" id="ARBA00006347"/>
    </source>
</evidence>
<dbReference type="CDD" id="cd02998">
    <property type="entry name" value="PDI_a_ERp38"/>
    <property type="match status" value="2"/>
</dbReference>
<feature type="chain" id="PRO_5040266035" description="protein disulfide-isomerase" evidence="10">
    <location>
        <begin position="19"/>
        <end position="368"/>
    </location>
</feature>
<comment type="catalytic activity">
    <reaction evidence="1">
        <text>Catalyzes the rearrangement of -S-S- bonds in proteins.</text>
        <dbReference type="EC" id="5.3.4.1"/>
    </reaction>
</comment>
<organism evidence="12 13">
    <name type="scientific">Dactylonectria macrodidyma</name>
    <dbReference type="NCBI Taxonomy" id="307937"/>
    <lineage>
        <taxon>Eukaryota</taxon>
        <taxon>Fungi</taxon>
        <taxon>Dikarya</taxon>
        <taxon>Ascomycota</taxon>
        <taxon>Pezizomycotina</taxon>
        <taxon>Sordariomycetes</taxon>
        <taxon>Hypocreomycetidae</taxon>
        <taxon>Hypocreales</taxon>
        <taxon>Nectriaceae</taxon>
        <taxon>Dactylonectria</taxon>
    </lineage>
</organism>
<feature type="domain" description="Thioredoxin" evidence="11">
    <location>
        <begin position="7"/>
        <end position="130"/>
    </location>
</feature>
<dbReference type="PANTHER" id="PTHR45672:SF11">
    <property type="entry name" value="PROTEIN DISULFIDE-ISOMERASE C17H9.14C"/>
    <property type="match status" value="1"/>
</dbReference>
<dbReference type="InterPro" id="IPR036249">
    <property type="entry name" value="Thioredoxin-like_sf"/>
</dbReference>
<name>A0A9P9FMT5_9HYPO</name>
<keyword evidence="5" id="KW-0677">Repeat</keyword>
<evidence type="ECO:0000259" key="11">
    <source>
        <dbReference type="PROSITE" id="PS51352"/>
    </source>
</evidence>
<gene>
    <name evidence="12" type="ORF">EDB81DRAFT_275024</name>
</gene>
<dbReference type="EC" id="5.3.4.1" evidence="3"/>
<evidence type="ECO:0000256" key="4">
    <source>
        <dbReference type="ARBA" id="ARBA00022729"/>
    </source>
</evidence>
<dbReference type="SUPFAM" id="SSF47933">
    <property type="entry name" value="ERP29 C domain-like"/>
    <property type="match status" value="1"/>
</dbReference>
<dbReference type="InterPro" id="IPR051063">
    <property type="entry name" value="PDI"/>
</dbReference>
<dbReference type="Pfam" id="PF00085">
    <property type="entry name" value="Thioredoxin"/>
    <property type="match status" value="2"/>
</dbReference>
<feature type="signal peptide" evidence="10">
    <location>
        <begin position="1"/>
        <end position="18"/>
    </location>
</feature>
<dbReference type="AlphaFoldDB" id="A0A9P9FMT5"/>
<evidence type="ECO:0000256" key="1">
    <source>
        <dbReference type="ARBA" id="ARBA00001182"/>
    </source>
</evidence>
<dbReference type="InterPro" id="IPR017937">
    <property type="entry name" value="Thioredoxin_CS"/>
</dbReference>
<protein>
    <recommendedName>
        <fullName evidence="3">protein disulfide-isomerase</fullName>
        <ecNumber evidence="3">5.3.4.1</ecNumber>
    </recommendedName>
</protein>
<evidence type="ECO:0000256" key="8">
    <source>
        <dbReference type="ARBA" id="ARBA00023284"/>
    </source>
</evidence>
<reference evidence="12" key="1">
    <citation type="journal article" date="2021" name="Nat. Commun.">
        <title>Genetic determinants of endophytism in the Arabidopsis root mycobiome.</title>
        <authorList>
            <person name="Mesny F."/>
            <person name="Miyauchi S."/>
            <person name="Thiergart T."/>
            <person name="Pickel B."/>
            <person name="Atanasova L."/>
            <person name="Karlsson M."/>
            <person name="Huettel B."/>
            <person name="Barry K.W."/>
            <person name="Haridas S."/>
            <person name="Chen C."/>
            <person name="Bauer D."/>
            <person name="Andreopoulos W."/>
            <person name="Pangilinan J."/>
            <person name="LaButti K."/>
            <person name="Riley R."/>
            <person name="Lipzen A."/>
            <person name="Clum A."/>
            <person name="Drula E."/>
            <person name="Henrissat B."/>
            <person name="Kohler A."/>
            <person name="Grigoriev I.V."/>
            <person name="Martin F.M."/>
            <person name="Hacquard S."/>
        </authorList>
    </citation>
    <scope>NUCLEOTIDE SEQUENCE</scope>
    <source>
        <strain evidence="12">MPI-CAGE-AT-0147</strain>
    </source>
</reference>
<dbReference type="NCBIfam" id="TIGR01126">
    <property type="entry name" value="pdi_dom"/>
    <property type="match status" value="2"/>
</dbReference>
<dbReference type="InterPro" id="IPR005788">
    <property type="entry name" value="PDI_thioredoxin-like_dom"/>
</dbReference>